<dbReference type="CDD" id="cd06223">
    <property type="entry name" value="PRTases_typeI"/>
    <property type="match status" value="1"/>
</dbReference>
<reference evidence="1 2" key="1">
    <citation type="submission" date="2016-10" db="EMBL/GenBank/DDBJ databases">
        <authorList>
            <person name="de Groot N.N."/>
        </authorList>
    </citation>
    <scope>NUCLEOTIDE SEQUENCE [LARGE SCALE GENOMIC DNA]</scope>
    <source>
        <strain evidence="1 2">EP1-55-1</strain>
    </source>
</reference>
<dbReference type="Gene3D" id="3.40.50.2020">
    <property type="match status" value="1"/>
</dbReference>
<dbReference type="OrthoDB" id="5342812at2"/>
<dbReference type="RefSeq" id="WP_092910711.1">
    <property type="nucleotide sequence ID" value="NZ_CP136592.1"/>
</dbReference>
<organism evidence="1 2">
    <name type="scientific">Hydrogenimonas thermophila</name>
    <dbReference type="NCBI Taxonomy" id="223786"/>
    <lineage>
        <taxon>Bacteria</taxon>
        <taxon>Pseudomonadati</taxon>
        <taxon>Campylobacterota</taxon>
        <taxon>Epsilonproteobacteria</taxon>
        <taxon>Campylobacterales</taxon>
        <taxon>Hydrogenimonadaceae</taxon>
        <taxon>Hydrogenimonas</taxon>
    </lineage>
</organism>
<evidence type="ECO:0000313" key="2">
    <source>
        <dbReference type="Proteomes" id="UP000199227"/>
    </source>
</evidence>
<protein>
    <submittedName>
        <fullName evidence="1">Competence protein ComFC</fullName>
    </submittedName>
</protein>
<dbReference type="InterPro" id="IPR029057">
    <property type="entry name" value="PRTase-like"/>
</dbReference>
<name>A0A1I5LV30_9BACT</name>
<proteinExistence type="predicted"/>
<evidence type="ECO:0000313" key="1">
    <source>
        <dbReference type="EMBL" id="SFP01082.1"/>
    </source>
</evidence>
<sequence>MRCHSCSRLSLSLICSECRQLYLQPKLNIRKLKSGLEVISFYSYQDIEPFLLTKHHPYGWFIYRILAKETFKILSQLTSKTFVIPVDDYLSSSYSHTAILAKELKKYGYSPLYNSLQAKNRVSYSGKPLSFRLANSRDFEYRGPTSIDTILVDDIITTGTTLQEAYNTLKSFGVNVDFAYVLADVKLKK</sequence>
<dbReference type="Proteomes" id="UP000199227">
    <property type="component" value="Unassembled WGS sequence"/>
</dbReference>
<dbReference type="AlphaFoldDB" id="A0A1I5LV30"/>
<accession>A0A1I5LV30</accession>
<keyword evidence="2" id="KW-1185">Reference proteome</keyword>
<dbReference type="EMBL" id="FOXB01000004">
    <property type="protein sequence ID" value="SFP01082.1"/>
    <property type="molecule type" value="Genomic_DNA"/>
</dbReference>
<gene>
    <name evidence="1" type="ORF">SAMN05216234_10424</name>
</gene>
<dbReference type="InterPro" id="IPR000836">
    <property type="entry name" value="PRTase_dom"/>
</dbReference>
<dbReference type="STRING" id="223786.SAMN05216234_10424"/>
<dbReference type="SUPFAM" id="SSF53271">
    <property type="entry name" value="PRTase-like"/>
    <property type="match status" value="1"/>
</dbReference>